<protein>
    <submittedName>
        <fullName evidence="1">SFRICE_006516</fullName>
    </submittedName>
</protein>
<proteinExistence type="predicted"/>
<sequence length="169" mass="18527">MVAYSNTFLPTILDVQTSARSITEFNPLTGQTQPPDATNSTLRGWTDVADPLPGKHVPLESYESELEREHALPTSVPNADILKTNSNPTYHKPSLKVLRIIVAGTHFVERHVSGYIEQCRATSDDIAATLLTVRQGTVSTLSPDVSGYTCRSTNCPSGHEALVFHYLYV</sequence>
<reference evidence="1" key="1">
    <citation type="submission" date="2016-07" db="EMBL/GenBank/DDBJ databases">
        <authorList>
            <person name="Bretaudeau A."/>
        </authorList>
    </citation>
    <scope>NUCLEOTIDE SEQUENCE</scope>
    <source>
        <strain evidence="1">Rice</strain>
        <tissue evidence="1">Whole body</tissue>
    </source>
</reference>
<dbReference type="EMBL" id="ODYU01010038">
    <property type="protein sequence ID" value="SOQ54858.1"/>
    <property type="molecule type" value="Genomic_DNA"/>
</dbReference>
<dbReference type="AlphaFoldDB" id="A0A2H1WP96"/>
<organism evidence="1">
    <name type="scientific">Spodoptera frugiperda</name>
    <name type="common">Fall armyworm</name>
    <dbReference type="NCBI Taxonomy" id="7108"/>
    <lineage>
        <taxon>Eukaryota</taxon>
        <taxon>Metazoa</taxon>
        <taxon>Ecdysozoa</taxon>
        <taxon>Arthropoda</taxon>
        <taxon>Hexapoda</taxon>
        <taxon>Insecta</taxon>
        <taxon>Pterygota</taxon>
        <taxon>Neoptera</taxon>
        <taxon>Endopterygota</taxon>
        <taxon>Lepidoptera</taxon>
        <taxon>Glossata</taxon>
        <taxon>Ditrysia</taxon>
        <taxon>Noctuoidea</taxon>
        <taxon>Noctuidae</taxon>
        <taxon>Amphipyrinae</taxon>
        <taxon>Spodoptera</taxon>
    </lineage>
</organism>
<accession>A0A2H1WP96</accession>
<evidence type="ECO:0000313" key="1">
    <source>
        <dbReference type="EMBL" id="SOQ54858.1"/>
    </source>
</evidence>
<name>A0A2H1WP96_SPOFR</name>
<gene>
    <name evidence="1" type="ORF">SFRICE_006516</name>
</gene>